<dbReference type="GeneID" id="109572371"/>
<evidence type="ECO:0000313" key="4">
    <source>
        <dbReference type="RefSeq" id="XP_070628209.1"/>
    </source>
</evidence>
<dbReference type="SUPFAM" id="SSF47986">
    <property type="entry name" value="DEATH domain"/>
    <property type="match status" value="1"/>
</dbReference>
<dbReference type="Proteomes" id="UP001652663">
    <property type="component" value="Chromosome 18"/>
</dbReference>
<feature type="compositionally biased region" description="Low complexity" evidence="1">
    <location>
        <begin position="116"/>
        <end position="126"/>
    </location>
</feature>
<evidence type="ECO:0000256" key="2">
    <source>
        <dbReference type="SAM" id="Phobius"/>
    </source>
</evidence>
<keyword evidence="2" id="KW-0472">Membrane</keyword>
<protein>
    <submittedName>
        <fullName evidence="4">IGF-like family receptor 1 isoform X4</fullName>
    </submittedName>
</protein>
<dbReference type="RefSeq" id="XP_070628209.1">
    <property type="nucleotide sequence ID" value="XM_070772108.1"/>
</dbReference>
<name>A0ABM4QY31_BOSIN</name>
<keyword evidence="2" id="KW-1133">Transmembrane helix</keyword>
<feature type="transmembrane region" description="Helical" evidence="2">
    <location>
        <begin position="148"/>
        <end position="169"/>
    </location>
</feature>
<dbReference type="Gene3D" id="1.10.533.10">
    <property type="entry name" value="Death Domain, Fas"/>
    <property type="match status" value="1"/>
</dbReference>
<dbReference type="InterPro" id="IPR042355">
    <property type="entry name" value="IGFLR1"/>
</dbReference>
<dbReference type="InterPro" id="IPR011029">
    <property type="entry name" value="DEATH-like_dom_sf"/>
</dbReference>
<sequence length="344" mass="36969">MTLEGDAWLQQVGGLLIWRRLWLGTKCGRSAVQEVVWSGAPRLQAPPRWGPYASSRLLCCSWPRRRLGRPLSTAAASSTGTLTTGAAAAACSASGRPLARKPVPNKEPCPLTPGKSSILSSQEPSSPGIPSVSWTSEHKAPQQAWPSLSFALFLVLVLLVTSAIILLALQRHHRRLDQGKAVQHPYPGLVCCDLDTHTRFLHLSSPASLETSEARDSWKEVSLSPLLGREMPSLESQPLSRLLDELEVLEELILLLDPEPGPGGRMACGTTRHLAARYGLPAAWSTFAYSLRPSRSPLRALIEMVVAREPSASLGQLGTHLAQIGRADALQVLSKLGSSGACLA</sequence>
<keyword evidence="3" id="KW-1185">Reference proteome</keyword>
<reference evidence="4" key="1">
    <citation type="submission" date="2025-08" db="UniProtKB">
        <authorList>
            <consortium name="RefSeq"/>
        </authorList>
    </citation>
    <scope>IDENTIFICATION</scope>
    <source>
        <tissue evidence="4">Blood</tissue>
    </source>
</reference>
<proteinExistence type="predicted"/>
<keyword evidence="2" id="KW-0812">Transmembrane</keyword>
<evidence type="ECO:0000256" key="1">
    <source>
        <dbReference type="SAM" id="MobiDB-lite"/>
    </source>
</evidence>
<dbReference type="PANTHER" id="PTHR14657">
    <property type="entry name" value="IGF-LIKE FAMILY RECEPTOR 1"/>
    <property type="match status" value="1"/>
</dbReference>
<dbReference type="PANTHER" id="PTHR14657:SF2">
    <property type="entry name" value="IGF-LIKE FAMILY RECEPTOR 1"/>
    <property type="match status" value="1"/>
</dbReference>
<evidence type="ECO:0000313" key="3">
    <source>
        <dbReference type="Proteomes" id="UP001652663"/>
    </source>
</evidence>
<organism evidence="3 4">
    <name type="scientific">Bos indicus</name>
    <name type="common">Zebu</name>
    <dbReference type="NCBI Taxonomy" id="9915"/>
    <lineage>
        <taxon>Eukaryota</taxon>
        <taxon>Metazoa</taxon>
        <taxon>Chordata</taxon>
        <taxon>Craniata</taxon>
        <taxon>Vertebrata</taxon>
        <taxon>Euteleostomi</taxon>
        <taxon>Mammalia</taxon>
        <taxon>Eutheria</taxon>
        <taxon>Laurasiatheria</taxon>
        <taxon>Artiodactyla</taxon>
        <taxon>Ruminantia</taxon>
        <taxon>Pecora</taxon>
        <taxon>Bovidae</taxon>
        <taxon>Bovinae</taxon>
        <taxon>Bos</taxon>
    </lineage>
</organism>
<gene>
    <name evidence="4" type="primary">IGFLR1</name>
</gene>
<accession>A0ABM4QY31</accession>
<feature type="region of interest" description="Disordered" evidence="1">
    <location>
        <begin position="96"/>
        <end position="134"/>
    </location>
</feature>